<accession>A0AAE1V020</accession>
<dbReference type="GO" id="GO:0006355">
    <property type="term" value="P:regulation of DNA-templated transcription"/>
    <property type="evidence" value="ECO:0007669"/>
    <property type="project" value="TreeGrafter"/>
</dbReference>
<evidence type="ECO:0000313" key="3">
    <source>
        <dbReference type="EMBL" id="KAK4349942.1"/>
    </source>
</evidence>
<gene>
    <name evidence="3" type="ORF">RND71_029255</name>
</gene>
<dbReference type="GO" id="GO:0005634">
    <property type="term" value="C:nucleus"/>
    <property type="evidence" value="ECO:0007669"/>
    <property type="project" value="TreeGrafter"/>
</dbReference>
<evidence type="ECO:0000313" key="4">
    <source>
        <dbReference type="Proteomes" id="UP001291623"/>
    </source>
</evidence>
<proteinExistence type="predicted"/>
<evidence type="ECO:0000256" key="1">
    <source>
        <dbReference type="SAM" id="MobiDB-lite"/>
    </source>
</evidence>
<name>A0AAE1V020_9SOLA</name>
<evidence type="ECO:0000259" key="2">
    <source>
        <dbReference type="Pfam" id="PF10469"/>
    </source>
</evidence>
<dbReference type="InterPro" id="IPR019510">
    <property type="entry name" value="AKAP7-like_phosphoesterase"/>
</dbReference>
<dbReference type="PANTHER" id="PTHR13360">
    <property type="entry name" value="ACTIVATING SIGNAL COINTEGRATOR 1 COMPLEX SUBUNIT 1"/>
    <property type="match status" value="1"/>
</dbReference>
<comment type="caution">
    <text evidence="3">The sequence shown here is derived from an EMBL/GenBank/DDBJ whole genome shotgun (WGS) entry which is preliminary data.</text>
</comment>
<organism evidence="3 4">
    <name type="scientific">Anisodus tanguticus</name>
    <dbReference type="NCBI Taxonomy" id="243964"/>
    <lineage>
        <taxon>Eukaryota</taxon>
        <taxon>Viridiplantae</taxon>
        <taxon>Streptophyta</taxon>
        <taxon>Embryophyta</taxon>
        <taxon>Tracheophyta</taxon>
        <taxon>Spermatophyta</taxon>
        <taxon>Magnoliopsida</taxon>
        <taxon>eudicotyledons</taxon>
        <taxon>Gunneridae</taxon>
        <taxon>Pentapetalae</taxon>
        <taxon>asterids</taxon>
        <taxon>lamiids</taxon>
        <taxon>Solanales</taxon>
        <taxon>Solanaceae</taxon>
        <taxon>Solanoideae</taxon>
        <taxon>Hyoscyameae</taxon>
        <taxon>Anisodus</taxon>
    </lineage>
</organism>
<feature type="domain" description="A-kinase anchor protein 7-like phosphoesterase" evidence="2">
    <location>
        <begin position="236"/>
        <end position="462"/>
    </location>
</feature>
<reference evidence="3" key="1">
    <citation type="submission" date="2023-12" db="EMBL/GenBank/DDBJ databases">
        <title>Genome assembly of Anisodus tanguticus.</title>
        <authorList>
            <person name="Wang Y.-J."/>
        </authorList>
    </citation>
    <scope>NUCLEOTIDE SEQUENCE</scope>
    <source>
        <strain evidence="3">KB-2021</strain>
        <tissue evidence="3">Leaf</tissue>
    </source>
</reference>
<dbReference type="Pfam" id="PF10469">
    <property type="entry name" value="AKAP7_NLS"/>
    <property type="match status" value="1"/>
</dbReference>
<dbReference type="AlphaFoldDB" id="A0AAE1V020"/>
<dbReference type="EMBL" id="JAVYJV010000016">
    <property type="protein sequence ID" value="KAK4349942.1"/>
    <property type="molecule type" value="Genomic_DNA"/>
</dbReference>
<dbReference type="GO" id="GO:0006307">
    <property type="term" value="P:DNA alkylation repair"/>
    <property type="evidence" value="ECO:0007669"/>
    <property type="project" value="InterPro"/>
</dbReference>
<dbReference type="InterPro" id="IPR036612">
    <property type="entry name" value="KH_dom_type_1_sf"/>
</dbReference>
<dbReference type="Proteomes" id="UP001291623">
    <property type="component" value="Unassembled WGS sequence"/>
</dbReference>
<feature type="region of interest" description="Disordered" evidence="1">
    <location>
        <begin position="272"/>
        <end position="291"/>
    </location>
</feature>
<sequence>MVAKTWSHGDLFLLNQGLLKVNIGSSSVLGYKKHDVGGQVQETKCTVSSHESRSLAEDCEADVVNDVVDTNCSPKATHVSEGIDLEGQTAPSAEPLSAAQKHSVTVKAGASLMRFIRGKVGATQRTIEEEMGVKIILPLSRKEDCLGGFPSLSSILVSYHSLLTKILEACCDNVSDMDLASTSLNVFATCDRHHNMFLSDVHIAVIEGYSAERVARASNRVQAVIDETVESRNLDYSHFVSLPLAIHPELVNKLINFQNSVLGITVNQDENLECDSSGETTDSEGEEQNLSERRVAVELKTEDSNDCLNVDITNIPLVSYSPKASKSSISESKASKLSDLGIEKSIFIKPKTFHLTVLMLKLWNKDRIEAAAEVLQSVSPKVIDALESRHVSIRLKGLLELELRFVVILQECMKGSPAKARVVYAPVEVIGGEDRILRACPFPEVITNAITEAGLVLQNDTNQKLKV</sequence>
<dbReference type="PANTHER" id="PTHR13360:SF1">
    <property type="entry name" value="ACTIVATING SIGNAL COINTEGRATOR 1 COMPLEX SUBUNIT 1"/>
    <property type="match status" value="1"/>
</dbReference>
<protein>
    <recommendedName>
        <fullName evidence="2">A-kinase anchor protein 7-like phosphoesterase domain-containing protein</fullName>
    </recommendedName>
</protein>
<dbReference type="InterPro" id="IPR009210">
    <property type="entry name" value="ASCC1"/>
</dbReference>
<dbReference type="SUPFAM" id="SSF54791">
    <property type="entry name" value="Eukaryotic type KH-domain (KH-domain type I)"/>
    <property type="match status" value="1"/>
</dbReference>
<dbReference type="Gene3D" id="3.90.1140.10">
    <property type="entry name" value="Cyclic phosphodiesterase"/>
    <property type="match status" value="1"/>
</dbReference>
<dbReference type="GO" id="GO:0003723">
    <property type="term" value="F:RNA binding"/>
    <property type="evidence" value="ECO:0007669"/>
    <property type="project" value="InterPro"/>
</dbReference>
<keyword evidence="4" id="KW-1185">Reference proteome</keyword>